<gene>
    <name evidence="2" type="ORF">Zmor_012820</name>
</gene>
<dbReference type="Proteomes" id="UP001168821">
    <property type="component" value="Unassembled WGS sequence"/>
</dbReference>
<proteinExistence type="predicted"/>
<comment type="caution">
    <text evidence="2">The sequence shown here is derived from an EMBL/GenBank/DDBJ whole genome shotgun (WGS) entry which is preliminary data.</text>
</comment>
<protein>
    <submittedName>
        <fullName evidence="2">Uncharacterized protein</fullName>
    </submittedName>
</protein>
<dbReference type="AlphaFoldDB" id="A0AA38IGK1"/>
<sequence length="87" mass="9924">MAAPMQPPHDDILRNGSHKLPNKKSSFMVWVKTWKLIRNRSPAINRCCMQISGLSRHVRSAIFASRWAKSASMPDSHINRINDIPDT</sequence>
<dbReference type="EMBL" id="JALNTZ010000004">
    <property type="protein sequence ID" value="KAJ3653577.1"/>
    <property type="molecule type" value="Genomic_DNA"/>
</dbReference>
<accession>A0AA38IGK1</accession>
<evidence type="ECO:0000313" key="3">
    <source>
        <dbReference type="Proteomes" id="UP001168821"/>
    </source>
</evidence>
<evidence type="ECO:0000256" key="1">
    <source>
        <dbReference type="SAM" id="MobiDB-lite"/>
    </source>
</evidence>
<evidence type="ECO:0000313" key="2">
    <source>
        <dbReference type="EMBL" id="KAJ3653577.1"/>
    </source>
</evidence>
<organism evidence="2 3">
    <name type="scientific">Zophobas morio</name>
    <dbReference type="NCBI Taxonomy" id="2755281"/>
    <lineage>
        <taxon>Eukaryota</taxon>
        <taxon>Metazoa</taxon>
        <taxon>Ecdysozoa</taxon>
        <taxon>Arthropoda</taxon>
        <taxon>Hexapoda</taxon>
        <taxon>Insecta</taxon>
        <taxon>Pterygota</taxon>
        <taxon>Neoptera</taxon>
        <taxon>Endopterygota</taxon>
        <taxon>Coleoptera</taxon>
        <taxon>Polyphaga</taxon>
        <taxon>Cucujiformia</taxon>
        <taxon>Tenebrionidae</taxon>
        <taxon>Zophobas</taxon>
    </lineage>
</organism>
<name>A0AA38IGK1_9CUCU</name>
<reference evidence="2" key="1">
    <citation type="journal article" date="2023" name="G3 (Bethesda)">
        <title>Whole genome assemblies of Zophobas morio and Tenebrio molitor.</title>
        <authorList>
            <person name="Kaur S."/>
            <person name="Stinson S.A."/>
            <person name="diCenzo G.C."/>
        </authorList>
    </citation>
    <scope>NUCLEOTIDE SEQUENCE</scope>
    <source>
        <strain evidence="2">QUZm001</strain>
    </source>
</reference>
<feature type="region of interest" description="Disordered" evidence="1">
    <location>
        <begin position="1"/>
        <end position="21"/>
    </location>
</feature>
<keyword evidence="3" id="KW-1185">Reference proteome</keyword>